<sequence length="48" mass="5163">MPPTSEGSKRPESEHGCMPEGIGRSQSEGPAHRSEGELSEKAQRAAER</sequence>
<proteinExistence type="predicted"/>
<dbReference type="AlphaFoldDB" id="X1JXY1"/>
<accession>X1JXY1</accession>
<protein>
    <submittedName>
        <fullName evidence="2">Uncharacterized protein</fullName>
    </submittedName>
</protein>
<name>X1JXY1_9ZZZZ</name>
<evidence type="ECO:0000256" key="1">
    <source>
        <dbReference type="SAM" id="MobiDB-lite"/>
    </source>
</evidence>
<reference evidence="2" key="1">
    <citation type="journal article" date="2014" name="Front. Microbiol.">
        <title>High frequency of phylogenetically diverse reductive dehalogenase-homologous genes in deep subseafloor sedimentary metagenomes.</title>
        <authorList>
            <person name="Kawai M."/>
            <person name="Futagami T."/>
            <person name="Toyoda A."/>
            <person name="Takaki Y."/>
            <person name="Nishi S."/>
            <person name="Hori S."/>
            <person name="Arai W."/>
            <person name="Tsubouchi T."/>
            <person name="Morono Y."/>
            <person name="Uchiyama I."/>
            <person name="Ito T."/>
            <person name="Fujiyama A."/>
            <person name="Inagaki F."/>
            <person name="Takami H."/>
        </authorList>
    </citation>
    <scope>NUCLEOTIDE SEQUENCE</scope>
    <source>
        <strain evidence="2">Expedition CK06-06</strain>
    </source>
</reference>
<feature type="region of interest" description="Disordered" evidence="1">
    <location>
        <begin position="1"/>
        <end position="48"/>
    </location>
</feature>
<gene>
    <name evidence="2" type="ORF">S03H2_55788</name>
</gene>
<feature type="compositionally biased region" description="Basic and acidic residues" evidence="1">
    <location>
        <begin position="7"/>
        <end position="17"/>
    </location>
</feature>
<organism evidence="2">
    <name type="scientific">marine sediment metagenome</name>
    <dbReference type="NCBI Taxonomy" id="412755"/>
    <lineage>
        <taxon>unclassified sequences</taxon>
        <taxon>metagenomes</taxon>
        <taxon>ecological metagenomes</taxon>
    </lineage>
</organism>
<feature type="compositionally biased region" description="Basic and acidic residues" evidence="1">
    <location>
        <begin position="30"/>
        <end position="48"/>
    </location>
</feature>
<evidence type="ECO:0000313" key="2">
    <source>
        <dbReference type="EMBL" id="GAH83114.1"/>
    </source>
</evidence>
<comment type="caution">
    <text evidence="2">The sequence shown here is derived from an EMBL/GenBank/DDBJ whole genome shotgun (WGS) entry which is preliminary data.</text>
</comment>
<dbReference type="EMBL" id="BARU01035669">
    <property type="protein sequence ID" value="GAH83114.1"/>
    <property type="molecule type" value="Genomic_DNA"/>
</dbReference>